<comment type="caution">
    <text evidence="1">The sequence shown here is derived from an EMBL/GenBank/DDBJ whole genome shotgun (WGS) entry which is preliminary data.</text>
</comment>
<reference evidence="2" key="1">
    <citation type="journal article" date="2022" name="Nat. Commun.">
        <title>Chromosome evolution and the genetic basis of agronomically important traits in greater yam.</title>
        <authorList>
            <person name="Bredeson J.V."/>
            <person name="Lyons J.B."/>
            <person name="Oniyinde I.O."/>
            <person name="Okereke N.R."/>
            <person name="Kolade O."/>
            <person name="Nnabue I."/>
            <person name="Nwadili C.O."/>
            <person name="Hribova E."/>
            <person name="Parker M."/>
            <person name="Nwogha J."/>
            <person name="Shu S."/>
            <person name="Carlson J."/>
            <person name="Kariba R."/>
            <person name="Muthemba S."/>
            <person name="Knop K."/>
            <person name="Barton G.J."/>
            <person name="Sherwood A.V."/>
            <person name="Lopez-Montes A."/>
            <person name="Asiedu R."/>
            <person name="Jamnadass R."/>
            <person name="Muchugi A."/>
            <person name="Goodstein D."/>
            <person name="Egesi C.N."/>
            <person name="Featherston J."/>
            <person name="Asfaw A."/>
            <person name="Simpson G.G."/>
            <person name="Dolezel J."/>
            <person name="Hendre P.S."/>
            <person name="Van Deynze A."/>
            <person name="Kumar P.L."/>
            <person name="Obidiegwu J.E."/>
            <person name="Bhattacharjee R."/>
            <person name="Rokhsar D.S."/>
        </authorList>
    </citation>
    <scope>NUCLEOTIDE SEQUENCE [LARGE SCALE GENOMIC DNA]</scope>
    <source>
        <strain evidence="2">cv. TDa95/00328</strain>
    </source>
</reference>
<organism evidence="1 2">
    <name type="scientific">Dioscorea alata</name>
    <name type="common">Purple yam</name>
    <dbReference type="NCBI Taxonomy" id="55571"/>
    <lineage>
        <taxon>Eukaryota</taxon>
        <taxon>Viridiplantae</taxon>
        <taxon>Streptophyta</taxon>
        <taxon>Embryophyta</taxon>
        <taxon>Tracheophyta</taxon>
        <taxon>Spermatophyta</taxon>
        <taxon>Magnoliopsida</taxon>
        <taxon>Liliopsida</taxon>
        <taxon>Dioscoreales</taxon>
        <taxon>Dioscoreaceae</taxon>
        <taxon>Dioscorea</taxon>
    </lineage>
</organism>
<name>A0ACB7VRL1_DIOAL</name>
<protein>
    <submittedName>
        <fullName evidence="1">Uncharacterized protein</fullName>
    </submittedName>
</protein>
<dbReference type="EMBL" id="CM037017">
    <property type="protein sequence ID" value="KAH7677054.1"/>
    <property type="molecule type" value="Genomic_DNA"/>
</dbReference>
<keyword evidence="2" id="KW-1185">Reference proteome</keyword>
<proteinExistence type="predicted"/>
<dbReference type="Proteomes" id="UP000827976">
    <property type="component" value="Chromosome 7"/>
</dbReference>
<gene>
    <name evidence="1" type="ORF">IHE45_07G056600</name>
</gene>
<sequence length="97" mass="10592">MLCQPGKKGKFTGSQAKITIFRGSNSGGVIVGRESPYSSSFITANQLMAKRDEQSSRQSAHIEEQESQQRSIALQVPELSTQDSCVEETGTGHDHQH</sequence>
<evidence type="ECO:0000313" key="1">
    <source>
        <dbReference type="EMBL" id="KAH7677054.1"/>
    </source>
</evidence>
<evidence type="ECO:0000313" key="2">
    <source>
        <dbReference type="Proteomes" id="UP000827976"/>
    </source>
</evidence>
<accession>A0ACB7VRL1</accession>